<keyword evidence="2" id="KW-1185">Reference proteome</keyword>
<reference evidence="1" key="1">
    <citation type="submission" date="2022-12" db="EMBL/GenBank/DDBJ databases">
        <authorList>
            <person name="Alioto T."/>
            <person name="Alioto T."/>
            <person name="Gomez Garrido J."/>
        </authorList>
    </citation>
    <scope>NUCLEOTIDE SEQUENCE</scope>
</reference>
<proteinExistence type="predicted"/>
<accession>A0AA35KCM7</accession>
<evidence type="ECO:0000313" key="2">
    <source>
        <dbReference type="Proteomes" id="UP001178461"/>
    </source>
</evidence>
<name>A0AA35KCM7_9SAUR</name>
<protein>
    <submittedName>
        <fullName evidence="1">Uncharacterized protein</fullName>
    </submittedName>
</protein>
<sequence length="106" mass="11218">MLSCALIHSSSFNQVVKLGGLGRGGVSLKKEAFWIFPQAALLGKSPFSEINLTYPAESEPTGCGSTILTLGHHVLGSFHLGLNAASWELHALEATLLYCKSPSASF</sequence>
<dbReference type="EMBL" id="OX395130">
    <property type="protein sequence ID" value="CAI5775156.1"/>
    <property type="molecule type" value="Genomic_DNA"/>
</dbReference>
<gene>
    <name evidence="1" type="ORF">PODLI_1B029848</name>
</gene>
<dbReference type="AlphaFoldDB" id="A0AA35KCM7"/>
<organism evidence="1 2">
    <name type="scientific">Podarcis lilfordi</name>
    <name type="common">Lilford's wall lizard</name>
    <dbReference type="NCBI Taxonomy" id="74358"/>
    <lineage>
        <taxon>Eukaryota</taxon>
        <taxon>Metazoa</taxon>
        <taxon>Chordata</taxon>
        <taxon>Craniata</taxon>
        <taxon>Vertebrata</taxon>
        <taxon>Euteleostomi</taxon>
        <taxon>Lepidosauria</taxon>
        <taxon>Squamata</taxon>
        <taxon>Bifurcata</taxon>
        <taxon>Unidentata</taxon>
        <taxon>Episquamata</taxon>
        <taxon>Laterata</taxon>
        <taxon>Lacertibaenia</taxon>
        <taxon>Lacertidae</taxon>
        <taxon>Podarcis</taxon>
    </lineage>
</organism>
<evidence type="ECO:0000313" key="1">
    <source>
        <dbReference type="EMBL" id="CAI5775156.1"/>
    </source>
</evidence>
<dbReference type="Proteomes" id="UP001178461">
    <property type="component" value="Chromosome 5"/>
</dbReference>